<dbReference type="Proteomes" id="UP000553193">
    <property type="component" value="Unassembled WGS sequence"/>
</dbReference>
<dbReference type="AlphaFoldDB" id="A0A840A9I3"/>
<name>A0A840A9I3_9PROT</name>
<feature type="domain" description="YCII-related" evidence="2">
    <location>
        <begin position="1"/>
        <end position="91"/>
    </location>
</feature>
<dbReference type="InterPro" id="IPR011008">
    <property type="entry name" value="Dimeric_a/b-barrel"/>
</dbReference>
<dbReference type="InterPro" id="IPR051807">
    <property type="entry name" value="Sec-metab_biosynth-assoc"/>
</dbReference>
<dbReference type="Pfam" id="PF03795">
    <property type="entry name" value="YCII"/>
    <property type="match status" value="2"/>
</dbReference>
<protein>
    <submittedName>
        <fullName evidence="3">Uncharacterized protein YciI</fullName>
    </submittedName>
</protein>
<evidence type="ECO:0000313" key="4">
    <source>
        <dbReference type="Proteomes" id="UP000553193"/>
    </source>
</evidence>
<proteinExistence type="inferred from homology"/>
<comment type="caution">
    <text evidence="3">The sequence shown here is derived from an EMBL/GenBank/DDBJ whole genome shotgun (WGS) entry which is preliminary data.</text>
</comment>
<dbReference type="Gene3D" id="3.30.70.1060">
    <property type="entry name" value="Dimeric alpha+beta barrel"/>
    <property type="match status" value="2"/>
</dbReference>
<sequence>MGHVILGWDGEDAEAPARRAAARDRHLKVISRWAEAGRLNLAVPLFREDGSVAGSVMILGGEDELGTREYLMEEPFARDGVWLSYQMRPFRIAPLPYQPLPSGPMPSAMTHCVLVAEDQEGAATRRTAARPGHFDRVHAFAEDGTLACGGALLDAKGEMVGSIAITRHATVAEARAFWAEDPYVTGGVWGKMDFYPTRFAPLPYHPLPGAPA</sequence>
<feature type="domain" description="YCII-related" evidence="2">
    <location>
        <begin position="113"/>
        <end position="190"/>
    </location>
</feature>
<dbReference type="InterPro" id="IPR005545">
    <property type="entry name" value="YCII"/>
</dbReference>
<evidence type="ECO:0000259" key="2">
    <source>
        <dbReference type="Pfam" id="PF03795"/>
    </source>
</evidence>
<dbReference type="PANTHER" id="PTHR33606:SF3">
    <property type="entry name" value="PROTEIN YCII"/>
    <property type="match status" value="1"/>
</dbReference>
<comment type="similarity">
    <text evidence="1">Belongs to the YciI family.</text>
</comment>
<dbReference type="SUPFAM" id="SSF54909">
    <property type="entry name" value="Dimeric alpha+beta barrel"/>
    <property type="match status" value="2"/>
</dbReference>
<gene>
    <name evidence="3" type="ORF">GGQ83_000271</name>
</gene>
<accession>A0A840A9I3</accession>
<dbReference type="RefSeq" id="WP_184381800.1">
    <property type="nucleotide sequence ID" value="NZ_JACIDJ010000001.1"/>
</dbReference>
<reference evidence="3 4" key="1">
    <citation type="submission" date="2020-08" db="EMBL/GenBank/DDBJ databases">
        <title>Genomic Encyclopedia of Type Strains, Phase IV (KMG-IV): sequencing the most valuable type-strain genomes for metagenomic binning, comparative biology and taxonomic classification.</title>
        <authorList>
            <person name="Goeker M."/>
        </authorList>
    </citation>
    <scope>NUCLEOTIDE SEQUENCE [LARGE SCALE GENOMIC DNA]</scope>
    <source>
        <strain evidence="3 4">DSM 19979</strain>
    </source>
</reference>
<organism evidence="3 4">
    <name type="scientific">Roseococcus suduntuyensis</name>
    <dbReference type="NCBI Taxonomy" id="455361"/>
    <lineage>
        <taxon>Bacteria</taxon>
        <taxon>Pseudomonadati</taxon>
        <taxon>Pseudomonadota</taxon>
        <taxon>Alphaproteobacteria</taxon>
        <taxon>Acetobacterales</taxon>
        <taxon>Roseomonadaceae</taxon>
        <taxon>Roseococcus</taxon>
    </lineage>
</organism>
<keyword evidence="4" id="KW-1185">Reference proteome</keyword>
<dbReference type="EMBL" id="JACIDJ010000001">
    <property type="protein sequence ID" value="MBB3896845.1"/>
    <property type="molecule type" value="Genomic_DNA"/>
</dbReference>
<dbReference type="PANTHER" id="PTHR33606">
    <property type="entry name" value="PROTEIN YCII"/>
    <property type="match status" value="1"/>
</dbReference>
<evidence type="ECO:0000313" key="3">
    <source>
        <dbReference type="EMBL" id="MBB3896845.1"/>
    </source>
</evidence>
<evidence type="ECO:0000256" key="1">
    <source>
        <dbReference type="ARBA" id="ARBA00007689"/>
    </source>
</evidence>